<keyword evidence="1" id="KW-1133">Transmembrane helix</keyword>
<dbReference type="AlphaFoldDB" id="A0A7X0VRW4"/>
<feature type="transmembrane region" description="Helical" evidence="1">
    <location>
        <begin position="101"/>
        <end position="123"/>
    </location>
</feature>
<dbReference type="Pfam" id="PF09988">
    <property type="entry name" value="DUF2227"/>
    <property type="match status" value="1"/>
</dbReference>
<protein>
    <submittedName>
        <fullName evidence="2">Metal-binding protein</fullName>
    </submittedName>
</protein>
<keyword evidence="1" id="KW-0812">Transmembrane</keyword>
<sequence>MASGKTHDKITVIMSPFAAGIFFLINFSKSKDIGNIIAFTILGVAVYIFGGYMFSGDVDIESVEFNRWGPLKVIWRLYQRLFSHRSIFTHGFILGPAIRILYIYGIYLIICALLYALDVINLSTSQLIKATALFMEENKQLSFNIIVALFLGSGLHTLTDLIYSFFKKIFKGKKRPRRGKKRKNYLQRELLRKLKFN</sequence>
<evidence type="ECO:0000256" key="1">
    <source>
        <dbReference type="SAM" id="Phobius"/>
    </source>
</evidence>
<evidence type="ECO:0000313" key="2">
    <source>
        <dbReference type="EMBL" id="MBB6715787.1"/>
    </source>
</evidence>
<dbReference type="EMBL" id="JACKWY010000008">
    <property type="protein sequence ID" value="MBB6715787.1"/>
    <property type="molecule type" value="Genomic_DNA"/>
</dbReference>
<dbReference type="InterPro" id="IPR019250">
    <property type="entry name" value="DUF2227_metal-bd"/>
</dbReference>
<keyword evidence="1" id="KW-0472">Membrane</keyword>
<proteinExistence type="predicted"/>
<dbReference type="RefSeq" id="WP_185164974.1">
    <property type="nucleotide sequence ID" value="NZ_JACKWY010000008.1"/>
</dbReference>
<gene>
    <name evidence="2" type="ORF">H7E68_13835</name>
</gene>
<comment type="caution">
    <text evidence="2">The sequence shown here is derived from an EMBL/GenBank/DDBJ whole genome shotgun (WGS) entry which is preliminary data.</text>
</comment>
<dbReference type="PANTHER" id="PTHR39085:SF1">
    <property type="entry name" value="SLL0924 PROTEIN"/>
    <property type="match status" value="1"/>
</dbReference>
<dbReference type="PANTHER" id="PTHR39085">
    <property type="entry name" value="SLL0924 PROTEIN"/>
    <property type="match status" value="1"/>
</dbReference>
<reference evidence="2 3" key="1">
    <citation type="submission" date="2020-08" db="EMBL/GenBank/DDBJ databases">
        <title>Clostridia isolated from Swiss meat.</title>
        <authorList>
            <person name="Wambui J."/>
            <person name="Stevens M.J.A."/>
            <person name="Stephan R."/>
        </authorList>
    </citation>
    <scope>NUCLEOTIDE SEQUENCE [LARGE SCALE GENOMIC DNA]</scope>
    <source>
        <strain evidence="2 3">CM001</strain>
    </source>
</reference>
<dbReference type="Proteomes" id="UP000585258">
    <property type="component" value="Unassembled WGS sequence"/>
</dbReference>
<accession>A0A7X0VRW4</accession>
<organism evidence="2 3">
    <name type="scientific">Clostridium gasigenes</name>
    <dbReference type="NCBI Taxonomy" id="94869"/>
    <lineage>
        <taxon>Bacteria</taxon>
        <taxon>Bacillati</taxon>
        <taxon>Bacillota</taxon>
        <taxon>Clostridia</taxon>
        <taxon>Eubacteriales</taxon>
        <taxon>Clostridiaceae</taxon>
        <taxon>Clostridium</taxon>
    </lineage>
</organism>
<feature type="transmembrane region" description="Helical" evidence="1">
    <location>
        <begin position="143"/>
        <end position="166"/>
    </location>
</feature>
<evidence type="ECO:0000313" key="3">
    <source>
        <dbReference type="Proteomes" id="UP000585258"/>
    </source>
</evidence>
<name>A0A7X0VRW4_9CLOT</name>
<feature type="transmembrane region" description="Helical" evidence="1">
    <location>
        <begin position="33"/>
        <end position="54"/>
    </location>
</feature>
<feature type="transmembrane region" description="Helical" evidence="1">
    <location>
        <begin position="10"/>
        <end position="27"/>
    </location>
</feature>